<protein>
    <submittedName>
        <fullName evidence="1">Uncharacterized protein</fullName>
    </submittedName>
</protein>
<reference evidence="1" key="1">
    <citation type="submission" date="2018-05" db="EMBL/GenBank/DDBJ databases">
        <authorList>
            <person name="Lanie J.A."/>
            <person name="Ng W.-L."/>
            <person name="Kazmierczak K.M."/>
            <person name="Andrzejewski T.M."/>
            <person name="Davidsen T.M."/>
            <person name="Wayne K.J."/>
            <person name="Tettelin H."/>
            <person name="Glass J.I."/>
            <person name="Rusch D."/>
            <person name="Podicherti R."/>
            <person name="Tsui H.-C.T."/>
            <person name="Winkler M.E."/>
        </authorList>
    </citation>
    <scope>NUCLEOTIDE SEQUENCE</scope>
</reference>
<evidence type="ECO:0000313" key="1">
    <source>
        <dbReference type="EMBL" id="SVD56264.1"/>
    </source>
</evidence>
<sequence length="141" mass="14969">MKIHYTSFVIFMSFIVLNFWSCEEEPESIDCTPLASAISDALAGFTGDGSEENCVTYKAALQAAIDGGCDADSAYLAEINNYDCDCVGLEADILVASTDFISNVTTTNCTTYKTTLQSAVDGSCDPSGAYQETINTLGDCS</sequence>
<gene>
    <name evidence="1" type="ORF">METZ01_LOCUS409118</name>
</gene>
<feature type="non-terminal residue" evidence="1">
    <location>
        <position position="141"/>
    </location>
</feature>
<dbReference type="EMBL" id="UINC01158623">
    <property type="protein sequence ID" value="SVD56264.1"/>
    <property type="molecule type" value="Genomic_DNA"/>
</dbReference>
<organism evidence="1">
    <name type="scientific">marine metagenome</name>
    <dbReference type="NCBI Taxonomy" id="408172"/>
    <lineage>
        <taxon>unclassified sequences</taxon>
        <taxon>metagenomes</taxon>
        <taxon>ecological metagenomes</taxon>
    </lineage>
</organism>
<name>A0A382WCB5_9ZZZZ</name>
<accession>A0A382WCB5</accession>
<dbReference type="AlphaFoldDB" id="A0A382WCB5"/>
<proteinExistence type="predicted"/>